<dbReference type="PANTHER" id="PTHR42788">
    <property type="entry name" value="TAURINE IMPORT ATP-BINDING PROTEIN-RELATED"/>
    <property type="match status" value="1"/>
</dbReference>
<evidence type="ECO:0000313" key="5">
    <source>
        <dbReference type="EMBL" id="KAA8820178.1"/>
    </source>
</evidence>
<dbReference type="PROSITE" id="PS00211">
    <property type="entry name" value="ABC_TRANSPORTER_1"/>
    <property type="match status" value="1"/>
</dbReference>
<dbReference type="RefSeq" id="WP_150353642.1">
    <property type="nucleotide sequence ID" value="NZ_RZNZ01000008.1"/>
</dbReference>
<evidence type="ECO:0000313" key="6">
    <source>
        <dbReference type="EMBL" id="KAA8823897.1"/>
    </source>
</evidence>
<dbReference type="PROSITE" id="PS50893">
    <property type="entry name" value="ABC_TRANSPORTER_2"/>
    <property type="match status" value="1"/>
</dbReference>
<keyword evidence="2" id="KW-0547">Nucleotide-binding</keyword>
<dbReference type="PANTHER" id="PTHR42788:SF13">
    <property type="entry name" value="ALIPHATIC SULFONATES IMPORT ATP-BINDING PROTEIN SSUB"/>
    <property type="match status" value="1"/>
</dbReference>
<evidence type="ECO:0000256" key="2">
    <source>
        <dbReference type="ARBA" id="ARBA00022741"/>
    </source>
</evidence>
<name>A0A5J5DV18_9BIFI</name>
<sequence>MPINSTARTDTGCKTTGGDDRRVTLDDVGHGFQADDMLYRHISLALLPCHVYALTGPSGSGKSTLLSIIAGWQTPTEGHVERHGIHRVGWVFQNPHGTACRTVLDHIALPFIAQGNTRSQADEQARDLLKAFGLSQRGRSLFRDLSGGEAQRLMLARGVASRAELLLVDEPTAQLDLNTSQTVNTYLDNVSLSGAIVVVATHDSGTRDACTDVIDLKDYQ</sequence>
<organism evidence="6 7">
    <name type="scientific">Bifidobacterium vespertilionis</name>
    <dbReference type="NCBI Taxonomy" id="2562524"/>
    <lineage>
        <taxon>Bacteria</taxon>
        <taxon>Bacillati</taxon>
        <taxon>Actinomycetota</taxon>
        <taxon>Actinomycetes</taxon>
        <taxon>Bifidobacteriales</taxon>
        <taxon>Bifidobacteriaceae</taxon>
        <taxon>Bifidobacterium</taxon>
    </lineage>
</organism>
<protein>
    <submittedName>
        <fullName evidence="6">ATP-binding cassette domain-containing protein</fullName>
    </submittedName>
</protein>
<keyword evidence="3 6" id="KW-0067">ATP-binding</keyword>
<reference evidence="7 8" key="1">
    <citation type="journal article" date="2019" name="Syst. Appl. Microbiol.">
        <title>Characterization of Bifidobacterium species in feaces of the Egyptian fruit bat: Description of B. vespertilionis sp. nov. and B. rousetti sp. nov.</title>
        <authorList>
            <person name="Modesto M."/>
            <person name="Satti M."/>
            <person name="Watanabe K."/>
            <person name="Puglisi E."/>
            <person name="Morelli L."/>
            <person name="Huang C.-H."/>
            <person name="Liou J.-S."/>
            <person name="Miyashita M."/>
            <person name="Tamura T."/>
            <person name="Saito S."/>
            <person name="Mori K."/>
            <person name="Huang L."/>
            <person name="Sciavilla P."/>
            <person name="Sandri C."/>
            <person name="Spiezio C."/>
            <person name="Vitali F."/>
            <person name="Cavalieri D."/>
            <person name="Perpetuini G."/>
            <person name="Tofalo R."/>
            <person name="Bonetti A."/>
            <person name="Arita M."/>
            <person name="Mattarelli P."/>
        </authorList>
    </citation>
    <scope>NUCLEOTIDE SEQUENCE [LARGE SCALE GENOMIC DNA]</scope>
    <source>
        <strain evidence="5 8">RST16</strain>
        <strain evidence="6 7">RST8</strain>
    </source>
</reference>
<dbReference type="Proteomes" id="UP000345527">
    <property type="component" value="Unassembled WGS sequence"/>
</dbReference>
<dbReference type="InterPro" id="IPR003593">
    <property type="entry name" value="AAA+_ATPase"/>
</dbReference>
<dbReference type="GO" id="GO:0016887">
    <property type="term" value="F:ATP hydrolysis activity"/>
    <property type="evidence" value="ECO:0007669"/>
    <property type="project" value="InterPro"/>
</dbReference>
<dbReference type="Proteomes" id="UP000374630">
    <property type="component" value="Unassembled WGS sequence"/>
</dbReference>
<evidence type="ECO:0000256" key="1">
    <source>
        <dbReference type="ARBA" id="ARBA00022448"/>
    </source>
</evidence>
<accession>A0A5J5DV18</accession>
<gene>
    <name evidence="6" type="ORF">EM848_03620</name>
    <name evidence="5" type="ORF">EMO90_07030</name>
</gene>
<dbReference type="InterPro" id="IPR050166">
    <property type="entry name" value="ABC_transporter_ATP-bind"/>
</dbReference>
<dbReference type="GO" id="GO:0005524">
    <property type="term" value="F:ATP binding"/>
    <property type="evidence" value="ECO:0007669"/>
    <property type="project" value="UniProtKB-KW"/>
</dbReference>
<keyword evidence="1" id="KW-0813">Transport</keyword>
<comment type="caution">
    <text evidence="6">The sequence shown here is derived from an EMBL/GenBank/DDBJ whole genome shotgun (WGS) entry which is preliminary data.</text>
</comment>
<dbReference type="Pfam" id="PF00005">
    <property type="entry name" value="ABC_tran"/>
    <property type="match status" value="1"/>
</dbReference>
<dbReference type="Gene3D" id="3.40.50.300">
    <property type="entry name" value="P-loop containing nucleotide triphosphate hydrolases"/>
    <property type="match status" value="1"/>
</dbReference>
<evidence type="ECO:0000256" key="3">
    <source>
        <dbReference type="ARBA" id="ARBA00022840"/>
    </source>
</evidence>
<dbReference type="OrthoDB" id="4425833at2"/>
<dbReference type="InterPro" id="IPR017871">
    <property type="entry name" value="ABC_transporter-like_CS"/>
</dbReference>
<feature type="domain" description="ABC transporter" evidence="4">
    <location>
        <begin position="23"/>
        <end position="217"/>
    </location>
</feature>
<proteinExistence type="predicted"/>
<dbReference type="EMBL" id="RZOA01000005">
    <property type="protein sequence ID" value="KAA8823897.1"/>
    <property type="molecule type" value="Genomic_DNA"/>
</dbReference>
<dbReference type="InterPro" id="IPR003439">
    <property type="entry name" value="ABC_transporter-like_ATP-bd"/>
</dbReference>
<evidence type="ECO:0000313" key="7">
    <source>
        <dbReference type="Proteomes" id="UP000345527"/>
    </source>
</evidence>
<evidence type="ECO:0000259" key="4">
    <source>
        <dbReference type="PROSITE" id="PS50893"/>
    </source>
</evidence>
<dbReference type="InterPro" id="IPR027417">
    <property type="entry name" value="P-loop_NTPase"/>
</dbReference>
<dbReference type="EMBL" id="RZNZ01000008">
    <property type="protein sequence ID" value="KAA8820178.1"/>
    <property type="molecule type" value="Genomic_DNA"/>
</dbReference>
<dbReference type="SUPFAM" id="SSF52540">
    <property type="entry name" value="P-loop containing nucleoside triphosphate hydrolases"/>
    <property type="match status" value="1"/>
</dbReference>
<keyword evidence="8" id="KW-1185">Reference proteome</keyword>
<dbReference type="SMART" id="SM00382">
    <property type="entry name" value="AAA"/>
    <property type="match status" value="1"/>
</dbReference>
<evidence type="ECO:0000313" key="8">
    <source>
        <dbReference type="Proteomes" id="UP000374630"/>
    </source>
</evidence>
<dbReference type="AlphaFoldDB" id="A0A5J5DV18"/>